<feature type="compositionally biased region" description="Polar residues" evidence="8">
    <location>
        <begin position="357"/>
        <end position="373"/>
    </location>
</feature>
<dbReference type="PANTHER" id="PTHR24186">
    <property type="entry name" value="PROTEIN PHOSPHATASE 1 REGULATORY SUBUNIT"/>
    <property type="match status" value="1"/>
</dbReference>
<keyword evidence="6 9" id="KW-0472">Membrane</keyword>
<dbReference type="Pfam" id="PF13962">
    <property type="entry name" value="PGG"/>
    <property type="match status" value="1"/>
</dbReference>
<evidence type="ECO:0000256" key="4">
    <source>
        <dbReference type="ARBA" id="ARBA00022989"/>
    </source>
</evidence>
<dbReference type="SUPFAM" id="SSF48403">
    <property type="entry name" value="Ankyrin repeat"/>
    <property type="match status" value="1"/>
</dbReference>
<gene>
    <name evidence="11" type="ORF">Acr_23g0001580</name>
</gene>
<evidence type="ECO:0000256" key="8">
    <source>
        <dbReference type="SAM" id="MobiDB-lite"/>
    </source>
</evidence>
<evidence type="ECO:0000256" key="6">
    <source>
        <dbReference type="ARBA" id="ARBA00023136"/>
    </source>
</evidence>
<dbReference type="InterPro" id="IPR036770">
    <property type="entry name" value="Ankyrin_rpt-contain_sf"/>
</dbReference>
<keyword evidence="4 9" id="KW-1133">Transmembrane helix</keyword>
<dbReference type="PANTHER" id="PTHR24186:SF38">
    <property type="entry name" value="ANKYRIN REPEAT FAMILY PROTEIN"/>
    <property type="match status" value="1"/>
</dbReference>
<evidence type="ECO:0000256" key="9">
    <source>
        <dbReference type="SAM" id="Phobius"/>
    </source>
</evidence>
<comment type="caution">
    <text evidence="11">The sequence shown here is derived from an EMBL/GenBank/DDBJ whole genome shotgun (WGS) entry which is preliminary data.</text>
</comment>
<dbReference type="SMART" id="SM00248">
    <property type="entry name" value="ANK"/>
    <property type="match status" value="7"/>
</dbReference>
<feature type="domain" description="PGG" evidence="10">
    <location>
        <begin position="397"/>
        <end position="506"/>
    </location>
</feature>
<keyword evidence="5 7" id="KW-0040">ANK repeat</keyword>
<sequence>MDQRLFEAICKNDLPTLTSLVQENHHILEQRSAVNLDTVLHLASRFGHTELVREIVSLCPDMVASENKKLETPIHDACRQSCDKVLVLLLEINHWAAYKLNCNNHSALFIACSYGHLNMLETLLAHLWLVEEDGSAISALHVAASKGHSEIVRRLLEVCPNLAQNIDNKGFSPLHYACLGGHLDTTTILLKVDPTLALKFDNNGYTPLHLAAIKGSVPILDQFWMNTPTSFLFPTKGGDTVFHLTLKFQDSNAFKCMIAEKIINETTIDVNVLNSRGNLALDILDKAGTNSEIEHLKNLLRKAGGKTSTELSPTKESSADNKQNIHHPLENLPESDIEGRVDSIQYQEEERCDSEGDNQSTSPENVCQDQHWSQKSREKLVKLHKRRQKQQYEAHKEGLQNARNTITLVAILIATVTFTAGMSPPGGVYQDGPLQGKSAVGRTAAFKVFAISNHVALFTSLSVVSVLVSIVPFRRKPLMRLLVIAHKAMLVALAFVAAAYVAGTWVITPHSHRTDWTLETTIIICAGLAGSIFVGLGVIFARYWLEKSKYKEEKAKRKETVKRLKASPIIKVENKKTEEMIDEAATKSMEARDSGIKNGNPEAGGHIACDETTFDKGNHFESLSSSSNSDVDC</sequence>
<organism evidence="11 12">
    <name type="scientific">Actinidia rufa</name>
    <dbReference type="NCBI Taxonomy" id="165716"/>
    <lineage>
        <taxon>Eukaryota</taxon>
        <taxon>Viridiplantae</taxon>
        <taxon>Streptophyta</taxon>
        <taxon>Embryophyta</taxon>
        <taxon>Tracheophyta</taxon>
        <taxon>Spermatophyta</taxon>
        <taxon>Magnoliopsida</taxon>
        <taxon>eudicotyledons</taxon>
        <taxon>Gunneridae</taxon>
        <taxon>Pentapetalae</taxon>
        <taxon>asterids</taxon>
        <taxon>Ericales</taxon>
        <taxon>Actinidiaceae</taxon>
        <taxon>Actinidia</taxon>
    </lineage>
</organism>
<feature type="repeat" description="ANK" evidence="7">
    <location>
        <begin position="135"/>
        <end position="157"/>
    </location>
</feature>
<feature type="transmembrane region" description="Helical" evidence="9">
    <location>
        <begin position="520"/>
        <end position="545"/>
    </location>
</feature>
<dbReference type="PROSITE" id="PS50088">
    <property type="entry name" value="ANK_REPEAT"/>
    <property type="match status" value="2"/>
</dbReference>
<reference evidence="11 12" key="1">
    <citation type="submission" date="2019-07" db="EMBL/GenBank/DDBJ databases">
        <title>De Novo Assembly of kiwifruit Actinidia rufa.</title>
        <authorList>
            <person name="Sugita-Konishi S."/>
            <person name="Sato K."/>
            <person name="Mori E."/>
            <person name="Abe Y."/>
            <person name="Kisaki G."/>
            <person name="Hamano K."/>
            <person name="Suezawa K."/>
            <person name="Otani M."/>
            <person name="Fukuda T."/>
            <person name="Manabe T."/>
            <person name="Gomi K."/>
            <person name="Tabuchi M."/>
            <person name="Akimitsu K."/>
            <person name="Kataoka I."/>
        </authorList>
    </citation>
    <scope>NUCLEOTIDE SEQUENCE [LARGE SCALE GENOMIC DNA]</scope>
    <source>
        <strain evidence="12">cv. Fuchu</strain>
    </source>
</reference>
<dbReference type="Proteomes" id="UP000585474">
    <property type="component" value="Unassembled WGS sequence"/>
</dbReference>
<evidence type="ECO:0000256" key="7">
    <source>
        <dbReference type="PROSITE-ProRule" id="PRU00023"/>
    </source>
</evidence>
<feature type="compositionally biased region" description="Polar residues" evidence="8">
    <location>
        <begin position="306"/>
        <end position="322"/>
    </location>
</feature>
<keyword evidence="2 9" id="KW-0812">Transmembrane</keyword>
<accession>A0A7J0GLU2</accession>
<dbReference type="InterPro" id="IPR026961">
    <property type="entry name" value="PGG_dom"/>
</dbReference>
<feature type="transmembrane region" description="Helical" evidence="9">
    <location>
        <begin position="488"/>
        <end position="508"/>
    </location>
</feature>
<dbReference type="EMBL" id="BJWL01000023">
    <property type="protein sequence ID" value="GFZ11773.1"/>
    <property type="molecule type" value="Genomic_DNA"/>
</dbReference>
<dbReference type="OrthoDB" id="20872at2759"/>
<dbReference type="Gene3D" id="1.25.40.20">
    <property type="entry name" value="Ankyrin repeat-containing domain"/>
    <property type="match status" value="2"/>
</dbReference>
<evidence type="ECO:0000256" key="2">
    <source>
        <dbReference type="ARBA" id="ARBA00022692"/>
    </source>
</evidence>
<evidence type="ECO:0000313" key="12">
    <source>
        <dbReference type="Proteomes" id="UP000585474"/>
    </source>
</evidence>
<feature type="region of interest" description="Disordered" evidence="8">
    <location>
        <begin position="587"/>
        <end position="610"/>
    </location>
</feature>
<dbReference type="PROSITE" id="PS50297">
    <property type="entry name" value="ANK_REP_REGION"/>
    <property type="match status" value="2"/>
</dbReference>
<dbReference type="AlphaFoldDB" id="A0A7J0GLU2"/>
<protein>
    <submittedName>
        <fullName evidence="11">Ankyrin repeat family protein</fullName>
    </submittedName>
</protein>
<feature type="transmembrane region" description="Helical" evidence="9">
    <location>
        <begin position="405"/>
        <end position="424"/>
    </location>
</feature>
<evidence type="ECO:0000313" key="11">
    <source>
        <dbReference type="EMBL" id="GFZ11773.1"/>
    </source>
</evidence>
<dbReference type="InterPro" id="IPR002110">
    <property type="entry name" value="Ankyrin_rpt"/>
</dbReference>
<keyword evidence="3" id="KW-0677">Repeat</keyword>
<evidence type="ECO:0000256" key="5">
    <source>
        <dbReference type="ARBA" id="ARBA00023043"/>
    </source>
</evidence>
<dbReference type="Pfam" id="PF12796">
    <property type="entry name" value="Ank_2"/>
    <property type="match status" value="2"/>
</dbReference>
<evidence type="ECO:0000256" key="3">
    <source>
        <dbReference type="ARBA" id="ARBA00022737"/>
    </source>
</evidence>
<name>A0A7J0GLU2_9ERIC</name>
<comment type="subcellular location">
    <subcellularLocation>
        <location evidence="1">Membrane</location>
        <topology evidence="1">Multi-pass membrane protein</topology>
    </subcellularLocation>
</comment>
<proteinExistence type="predicted"/>
<evidence type="ECO:0000259" key="10">
    <source>
        <dbReference type="Pfam" id="PF13962"/>
    </source>
</evidence>
<feature type="region of interest" description="Disordered" evidence="8">
    <location>
        <begin position="304"/>
        <end position="373"/>
    </location>
</feature>
<dbReference type="GO" id="GO:0005886">
    <property type="term" value="C:plasma membrane"/>
    <property type="evidence" value="ECO:0007669"/>
    <property type="project" value="TreeGrafter"/>
</dbReference>
<feature type="repeat" description="ANK" evidence="7">
    <location>
        <begin position="169"/>
        <end position="191"/>
    </location>
</feature>
<keyword evidence="12" id="KW-1185">Reference proteome</keyword>
<feature type="transmembrane region" description="Helical" evidence="9">
    <location>
        <begin position="444"/>
        <end position="468"/>
    </location>
</feature>
<evidence type="ECO:0000256" key="1">
    <source>
        <dbReference type="ARBA" id="ARBA00004141"/>
    </source>
</evidence>